<reference key="2">
    <citation type="submission" date="2011-10" db="EMBL/GenBank/DDBJ databases">
        <title>The genome and transcriptome sequence of Clonorchis sinensis provide insights into the carcinogenic liver fluke.</title>
        <authorList>
            <person name="Wang X."/>
            <person name="Huang Y."/>
            <person name="Chen W."/>
            <person name="Liu H."/>
            <person name="Guo L."/>
            <person name="Chen Y."/>
            <person name="Luo F."/>
            <person name="Zhou W."/>
            <person name="Sun J."/>
            <person name="Mao Q."/>
            <person name="Liang P."/>
            <person name="Zhou C."/>
            <person name="Tian Y."/>
            <person name="Men J."/>
            <person name="Lv X."/>
            <person name="Huang L."/>
            <person name="Zhou J."/>
            <person name="Hu Y."/>
            <person name="Li R."/>
            <person name="Zhang F."/>
            <person name="Lei H."/>
            <person name="Li X."/>
            <person name="Hu X."/>
            <person name="Liang C."/>
            <person name="Xu J."/>
            <person name="Wu Z."/>
            <person name="Yu X."/>
        </authorList>
    </citation>
    <scope>NUCLEOTIDE SEQUENCE</scope>
    <source>
        <strain>Henan</strain>
    </source>
</reference>
<reference evidence="2" key="1">
    <citation type="journal article" date="2011" name="Genome Biol.">
        <title>The draft genome of the carcinogenic human liver fluke Clonorchis sinensis.</title>
        <authorList>
            <person name="Wang X."/>
            <person name="Chen W."/>
            <person name="Huang Y."/>
            <person name="Sun J."/>
            <person name="Men J."/>
            <person name="Liu H."/>
            <person name="Luo F."/>
            <person name="Guo L."/>
            <person name="Lv X."/>
            <person name="Deng C."/>
            <person name="Zhou C."/>
            <person name="Fan Y."/>
            <person name="Li X."/>
            <person name="Huang L."/>
            <person name="Hu Y."/>
            <person name="Liang C."/>
            <person name="Hu X."/>
            <person name="Xu J."/>
            <person name="Yu X."/>
        </authorList>
    </citation>
    <scope>NUCLEOTIDE SEQUENCE [LARGE SCALE GENOMIC DNA]</scope>
    <source>
        <strain evidence="2">Henan</strain>
    </source>
</reference>
<feature type="compositionally biased region" description="Basic and acidic residues" evidence="1">
    <location>
        <begin position="42"/>
        <end position="53"/>
    </location>
</feature>
<evidence type="ECO:0000313" key="2">
    <source>
        <dbReference type="EMBL" id="GAA57592.1"/>
    </source>
</evidence>
<feature type="region of interest" description="Disordered" evidence="1">
    <location>
        <begin position="1"/>
        <end position="56"/>
    </location>
</feature>
<keyword evidence="3" id="KW-1185">Reference proteome</keyword>
<evidence type="ECO:0000313" key="3">
    <source>
        <dbReference type="Proteomes" id="UP000008909"/>
    </source>
</evidence>
<feature type="compositionally biased region" description="Polar residues" evidence="1">
    <location>
        <begin position="28"/>
        <end position="41"/>
    </location>
</feature>
<gene>
    <name evidence="2" type="ORF">CLF_112941</name>
</gene>
<organism evidence="2 3">
    <name type="scientific">Clonorchis sinensis</name>
    <name type="common">Chinese liver fluke</name>
    <dbReference type="NCBI Taxonomy" id="79923"/>
    <lineage>
        <taxon>Eukaryota</taxon>
        <taxon>Metazoa</taxon>
        <taxon>Spiralia</taxon>
        <taxon>Lophotrochozoa</taxon>
        <taxon>Platyhelminthes</taxon>
        <taxon>Trematoda</taxon>
        <taxon>Digenea</taxon>
        <taxon>Opisthorchiida</taxon>
        <taxon>Opisthorchiata</taxon>
        <taxon>Opisthorchiidae</taxon>
        <taxon>Clonorchis</taxon>
    </lineage>
</organism>
<name>G7YXB2_CLOSI</name>
<protein>
    <submittedName>
        <fullName evidence="2">Uncharacterized protein</fullName>
    </submittedName>
</protein>
<dbReference type="EMBL" id="DF144878">
    <property type="protein sequence ID" value="GAA57592.1"/>
    <property type="molecule type" value="Genomic_DNA"/>
</dbReference>
<sequence length="373" mass="41810">MEEASLTWTERPEQPSLLSVTDDKGAAVNSTPKSQLPSWTGSDERRQAAKPTDKSTTCVDLDIGECCENRTITENVKLPISSSTPSKVASSIVDTVVARDPNSQSLKPDHSAQESPSYTQLATLIAGDSETPFRANRAKMPKKPNRHKIAPTPWTIANRFVQKAVVKGLRVSVVKIFAPREKTSSAKGVTEDGLAFRKMRNRCKSEICQWNIRKQATILDLVRRNRNGLFKYMRHRRRSKPSKVVSEFPREHYAGLYSVPASSSHPSLPRPIYERPLTDLVFTVDIRQFLHKINPFCALGPDEVHPRILKETSYIPATHFENAANVFVMHGEGGSEHITRTGAKKDLDIWLSSKMSFSQHHEKSAQKAFAVLR</sequence>
<evidence type="ECO:0000256" key="1">
    <source>
        <dbReference type="SAM" id="MobiDB-lite"/>
    </source>
</evidence>
<proteinExistence type="predicted"/>
<dbReference type="AlphaFoldDB" id="G7YXB2"/>
<dbReference type="Proteomes" id="UP000008909">
    <property type="component" value="Unassembled WGS sequence"/>
</dbReference>
<accession>G7YXB2</accession>